<dbReference type="InterPro" id="IPR032524">
    <property type="entry name" value="ABC_tran_C"/>
</dbReference>
<evidence type="ECO:0000256" key="4">
    <source>
        <dbReference type="SAM" id="Coils"/>
    </source>
</evidence>
<feature type="domain" description="ABC transporter" evidence="6">
    <location>
        <begin position="4"/>
        <end position="256"/>
    </location>
</feature>
<dbReference type="PANTHER" id="PTHR42855:SF1">
    <property type="entry name" value="ABC TRANSPORTER DOMAIN-CONTAINING PROTEIN"/>
    <property type="match status" value="1"/>
</dbReference>
<proteinExistence type="predicted"/>
<gene>
    <name evidence="7" type="ORF">BpJC7_28810</name>
</gene>
<comment type="caution">
    <text evidence="7">The sequence shown here is derived from an EMBL/GenBank/DDBJ whole genome shotgun (WGS) entry which is preliminary data.</text>
</comment>
<sequence>MKMLSVEGLSKSYGDKVLFDHLSFRIGEQERIGLVGVNGSGKSSLLKIIAGHDDADLGDLTRPNDYTIGYLPQDPELQPDLTVLEQVYHSGSPLMALLQSYEEALIEMQKDPGNAVLQEKLFRLQKEMDAHSAWEAGANAQAILSKLGIRDFEKKISSLSGGQKKRAALAQVLIETPDLLILDEPTNHLDYPAVKWLEEFIAKYPYSVLFVTHDRYFLDRTANRIFELDRGKLYSYRGNYQDFIEAKARREEEMQLQEEKLKNLYRRELAWIRRGAKARSTKQKARIQRFEELESNLGKVPQQNEVDMALAGSRLGKQVFELKHAYKAFENEAILKDFNLLVKPGDRIGITGKNGSGKSTLMNILAGVVPLDSGELVTGQTVKIAYYRQETSDMDENKRMIEYIREAGDAVTTKDGETISAAQMLEKFLFGMHTHGTPIRKLSGGEKRRLYLLKLLMTHPNVLLLDEPTNDLDTETLTVLEDYFEQFPGVVISVSHDRYFLDKTAEQLLIFERSGKISRFFGSYSDYLESTLDVQKPEAKLKEHPGPQPKKETKRKKLSYKEQREWEELDGKIEACEQKIAALNAELEKAGSDFVKAQEMMKALEAENEKLEYLIERWSYLSELQDGNI</sequence>
<reference evidence="7 8" key="1">
    <citation type="submission" date="2019-09" db="EMBL/GenBank/DDBJ databases">
        <title>Draft genome sequence of Bacillus sp. JC-7.</title>
        <authorList>
            <person name="Tanaka N."/>
            <person name="Shiwa Y."/>
            <person name="Fujita N."/>
            <person name="Tanasupawat S."/>
        </authorList>
    </citation>
    <scope>NUCLEOTIDE SEQUENCE [LARGE SCALE GENOMIC DNA]</scope>
    <source>
        <strain evidence="7 8">JC-7</strain>
    </source>
</reference>
<dbReference type="RefSeq" id="WP_151679226.1">
    <property type="nucleotide sequence ID" value="NZ_BKZP01000001.1"/>
</dbReference>
<feature type="coiled-coil region" evidence="4">
    <location>
        <begin position="566"/>
        <end position="617"/>
    </location>
</feature>
<evidence type="ECO:0000256" key="5">
    <source>
        <dbReference type="SAM" id="MobiDB-lite"/>
    </source>
</evidence>
<dbReference type="InterPro" id="IPR017871">
    <property type="entry name" value="ABC_transporter-like_CS"/>
</dbReference>
<evidence type="ECO:0000313" key="8">
    <source>
        <dbReference type="Proteomes" id="UP000391919"/>
    </source>
</evidence>
<dbReference type="Gene3D" id="1.10.287.380">
    <property type="entry name" value="Valyl-tRNA synthetase, C-terminal domain"/>
    <property type="match status" value="1"/>
</dbReference>
<evidence type="ECO:0000259" key="6">
    <source>
        <dbReference type="PROSITE" id="PS50893"/>
    </source>
</evidence>
<keyword evidence="4" id="KW-0175">Coiled coil</keyword>
<keyword evidence="3 7" id="KW-0067">ATP-binding</keyword>
<dbReference type="FunFam" id="3.40.50.300:FF:000011">
    <property type="entry name" value="Putative ABC transporter ATP-binding component"/>
    <property type="match status" value="1"/>
</dbReference>
<dbReference type="GO" id="GO:0016887">
    <property type="term" value="F:ATP hydrolysis activity"/>
    <property type="evidence" value="ECO:0007669"/>
    <property type="project" value="InterPro"/>
</dbReference>
<keyword evidence="1" id="KW-0677">Repeat</keyword>
<dbReference type="InterPro" id="IPR003439">
    <property type="entry name" value="ABC_transporter-like_ATP-bd"/>
</dbReference>
<dbReference type="Pfam" id="PF00005">
    <property type="entry name" value="ABC_tran"/>
    <property type="match status" value="2"/>
</dbReference>
<dbReference type="PANTHER" id="PTHR42855">
    <property type="entry name" value="ABC TRANSPORTER ATP-BINDING SUBUNIT"/>
    <property type="match status" value="1"/>
</dbReference>
<dbReference type="GO" id="GO:0003677">
    <property type="term" value="F:DNA binding"/>
    <property type="evidence" value="ECO:0007669"/>
    <property type="project" value="InterPro"/>
</dbReference>
<dbReference type="SUPFAM" id="SSF52540">
    <property type="entry name" value="P-loop containing nucleoside triphosphate hydrolases"/>
    <property type="match status" value="2"/>
</dbReference>
<dbReference type="InterPro" id="IPR032781">
    <property type="entry name" value="ABC_tran_Xtn"/>
</dbReference>
<evidence type="ECO:0000256" key="2">
    <source>
        <dbReference type="ARBA" id="ARBA00022741"/>
    </source>
</evidence>
<evidence type="ECO:0000256" key="1">
    <source>
        <dbReference type="ARBA" id="ARBA00022737"/>
    </source>
</evidence>
<dbReference type="InterPro" id="IPR003593">
    <property type="entry name" value="AAA+_ATPase"/>
</dbReference>
<accession>A0A5J4JLY5</accession>
<dbReference type="GO" id="GO:0005524">
    <property type="term" value="F:ATP binding"/>
    <property type="evidence" value="ECO:0007669"/>
    <property type="project" value="UniProtKB-KW"/>
</dbReference>
<keyword evidence="8" id="KW-1185">Reference proteome</keyword>
<dbReference type="Proteomes" id="UP000391919">
    <property type="component" value="Unassembled WGS sequence"/>
</dbReference>
<feature type="domain" description="ABC transporter" evidence="6">
    <location>
        <begin position="320"/>
        <end position="539"/>
    </location>
</feature>
<dbReference type="EMBL" id="BKZQ01000055">
    <property type="protein sequence ID" value="GER71578.1"/>
    <property type="molecule type" value="Genomic_DNA"/>
</dbReference>
<dbReference type="Gene3D" id="3.40.50.300">
    <property type="entry name" value="P-loop containing nucleotide triphosphate hydrolases"/>
    <property type="match status" value="2"/>
</dbReference>
<dbReference type="PROSITE" id="PS50893">
    <property type="entry name" value="ABC_TRANSPORTER_2"/>
    <property type="match status" value="2"/>
</dbReference>
<name>A0A5J4JLY5_9BACI</name>
<dbReference type="FunFam" id="3.40.50.300:FF:000309">
    <property type="entry name" value="ABC transporter ATP-binding protein"/>
    <property type="match status" value="1"/>
</dbReference>
<organism evidence="7 8">
    <name type="scientific">Weizmannia acidilactici</name>
    <dbReference type="NCBI Taxonomy" id="2607726"/>
    <lineage>
        <taxon>Bacteria</taxon>
        <taxon>Bacillati</taxon>
        <taxon>Bacillota</taxon>
        <taxon>Bacilli</taxon>
        <taxon>Bacillales</taxon>
        <taxon>Bacillaceae</taxon>
        <taxon>Heyndrickxia</taxon>
    </lineage>
</organism>
<dbReference type="Pfam" id="PF12848">
    <property type="entry name" value="ABC_tran_Xtn"/>
    <property type="match status" value="1"/>
</dbReference>
<dbReference type="InterPro" id="IPR051309">
    <property type="entry name" value="ABCF_ATPase"/>
</dbReference>
<dbReference type="PROSITE" id="PS00211">
    <property type="entry name" value="ABC_TRANSPORTER_1"/>
    <property type="match status" value="1"/>
</dbReference>
<feature type="region of interest" description="Disordered" evidence="5">
    <location>
        <begin position="538"/>
        <end position="557"/>
    </location>
</feature>
<dbReference type="InterPro" id="IPR027417">
    <property type="entry name" value="P-loop_NTPase"/>
</dbReference>
<dbReference type="Pfam" id="PF16326">
    <property type="entry name" value="ABC_tran_CTD"/>
    <property type="match status" value="1"/>
</dbReference>
<dbReference type="InterPro" id="IPR037118">
    <property type="entry name" value="Val-tRNA_synth_C_sf"/>
</dbReference>
<evidence type="ECO:0000256" key="3">
    <source>
        <dbReference type="ARBA" id="ARBA00022840"/>
    </source>
</evidence>
<keyword evidence="2" id="KW-0547">Nucleotide-binding</keyword>
<feature type="compositionally biased region" description="Basic and acidic residues" evidence="5">
    <location>
        <begin position="538"/>
        <end position="551"/>
    </location>
</feature>
<dbReference type="CDD" id="cd03221">
    <property type="entry name" value="ABCF_EF-3"/>
    <property type="match status" value="2"/>
</dbReference>
<dbReference type="AlphaFoldDB" id="A0A5J4JLY5"/>
<dbReference type="SMART" id="SM00382">
    <property type="entry name" value="AAA"/>
    <property type="match status" value="2"/>
</dbReference>
<evidence type="ECO:0000313" key="7">
    <source>
        <dbReference type="EMBL" id="GER71578.1"/>
    </source>
</evidence>
<protein>
    <submittedName>
        <fullName evidence="7">ABC transporter ATP-binding protein</fullName>
    </submittedName>
</protein>